<gene>
    <name evidence="2" type="ORF">ING2E5A_2288</name>
</gene>
<dbReference type="RefSeq" id="WP_071137432.1">
    <property type="nucleotide sequence ID" value="NZ_DUQN01000137.1"/>
</dbReference>
<evidence type="ECO:0000256" key="1">
    <source>
        <dbReference type="SAM" id="Phobius"/>
    </source>
</evidence>
<evidence type="ECO:0000313" key="2">
    <source>
        <dbReference type="EMBL" id="SCM59098.1"/>
    </source>
</evidence>
<accession>A0A1G4G9B1</accession>
<feature type="transmembrane region" description="Helical" evidence="1">
    <location>
        <begin position="85"/>
        <end position="104"/>
    </location>
</feature>
<dbReference type="AlphaFoldDB" id="A0A1G4G9B1"/>
<keyword evidence="1" id="KW-1133">Transmembrane helix</keyword>
<sequence>MLQRIQTLYLLLASICMLVATVTPLASFLYNGETVVFEAMGIYRNGGLESSTWALFAIGAIGSLLPFVTLFLYKTRILQIRFSVFNIFLMIGFYLYFGFLIYRINPEAGLQFQTIGIGSIMPVIAIILTYLAIRRIGADEMMVRSFHRLRK</sequence>
<keyword evidence="1" id="KW-0472">Membrane</keyword>
<dbReference type="Proteomes" id="UP000178485">
    <property type="component" value="Chromosome i"/>
</dbReference>
<keyword evidence="3" id="KW-1185">Reference proteome</keyword>
<feature type="transmembrane region" description="Helical" evidence="1">
    <location>
        <begin position="50"/>
        <end position="73"/>
    </location>
</feature>
<dbReference type="STRING" id="1642646.ING2E5A_2288"/>
<feature type="transmembrane region" description="Helical" evidence="1">
    <location>
        <begin position="110"/>
        <end position="133"/>
    </location>
</feature>
<keyword evidence="1" id="KW-0812">Transmembrane</keyword>
<dbReference type="InterPro" id="IPR025635">
    <property type="entry name" value="DUF4293"/>
</dbReference>
<protein>
    <submittedName>
        <fullName evidence="2">Putative secreted protein</fullName>
    </submittedName>
</protein>
<reference evidence="2 3" key="1">
    <citation type="submission" date="2016-08" db="EMBL/GenBank/DDBJ databases">
        <authorList>
            <person name="Seilhamer J.J."/>
        </authorList>
    </citation>
    <scope>NUCLEOTIDE SEQUENCE [LARGE SCALE GENOMIC DNA]</scope>
    <source>
        <strain evidence="2">ING2-E5A</strain>
    </source>
</reference>
<dbReference type="EMBL" id="LT608328">
    <property type="protein sequence ID" value="SCM59098.1"/>
    <property type="molecule type" value="Genomic_DNA"/>
</dbReference>
<proteinExistence type="predicted"/>
<dbReference type="KEGG" id="pmuc:ING2E5A_2288"/>
<feature type="transmembrane region" description="Helical" evidence="1">
    <location>
        <begin position="7"/>
        <end position="30"/>
    </location>
</feature>
<organism evidence="2 3">
    <name type="scientific">Petrimonas mucosa</name>
    <dbReference type="NCBI Taxonomy" id="1642646"/>
    <lineage>
        <taxon>Bacteria</taxon>
        <taxon>Pseudomonadati</taxon>
        <taxon>Bacteroidota</taxon>
        <taxon>Bacteroidia</taxon>
        <taxon>Bacteroidales</taxon>
        <taxon>Dysgonomonadaceae</taxon>
        <taxon>Petrimonas</taxon>
    </lineage>
</organism>
<dbReference type="Pfam" id="PF14126">
    <property type="entry name" value="DUF4293"/>
    <property type="match status" value="1"/>
</dbReference>
<name>A0A1G4G9B1_9BACT</name>
<evidence type="ECO:0000313" key="3">
    <source>
        <dbReference type="Proteomes" id="UP000178485"/>
    </source>
</evidence>